<dbReference type="Proteomes" id="UP000644749">
    <property type="component" value="Unassembled WGS sequence"/>
</dbReference>
<protein>
    <submittedName>
        <fullName evidence="3">FIST C-terminal domain-containing protein</fullName>
    </submittedName>
</protein>
<organism evidence="3 4">
    <name type="scientific">Paracoccus aerius</name>
    <dbReference type="NCBI Taxonomy" id="1915382"/>
    <lineage>
        <taxon>Bacteria</taxon>
        <taxon>Pseudomonadati</taxon>
        <taxon>Pseudomonadota</taxon>
        <taxon>Alphaproteobacteria</taxon>
        <taxon>Rhodobacterales</taxon>
        <taxon>Paracoccaceae</taxon>
        <taxon>Paracoccus</taxon>
    </lineage>
</organism>
<evidence type="ECO:0000313" key="4">
    <source>
        <dbReference type="Proteomes" id="UP000644749"/>
    </source>
</evidence>
<dbReference type="RefSeq" id="WP_191309662.1">
    <property type="nucleotide sequence ID" value="NZ_BNCL01000006.1"/>
</dbReference>
<dbReference type="PANTHER" id="PTHR40252">
    <property type="entry name" value="BLR0328 PROTEIN"/>
    <property type="match status" value="1"/>
</dbReference>
<dbReference type="Pfam" id="PF10442">
    <property type="entry name" value="FIST_C"/>
    <property type="match status" value="1"/>
</dbReference>
<gene>
    <name evidence="3" type="ORF">JL111_11540</name>
</gene>
<comment type="caution">
    <text evidence="3">The sequence shown here is derived from an EMBL/GenBank/DDBJ whole genome shotgun (WGS) entry which is preliminary data.</text>
</comment>
<dbReference type="InterPro" id="IPR013702">
    <property type="entry name" value="FIST_domain_N"/>
</dbReference>
<dbReference type="SMART" id="SM01204">
    <property type="entry name" value="FIST_C"/>
    <property type="match status" value="1"/>
</dbReference>
<evidence type="ECO:0000259" key="1">
    <source>
        <dbReference type="SMART" id="SM00897"/>
    </source>
</evidence>
<keyword evidence="4" id="KW-1185">Reference proteome</keyword>
<feature type="domain" description="FIST C-domain" evidence="2">
    <location>
        <begin position="246"/>
        <end position="375"/>
    </location>
</feature>
<dbReference type="PANTHER" id="PTHR40252:SF2">
    <property type="entry name" value="BLR0328 PROTEIN"/>
    <property type="match status" value="1"/>
</dbReference>
<accession>A0ABS1S5X2</accession>
<sequence length="393" mass="40874">MDGGGDPTAAPPRAGSGIGRHGILRRAQAPAGDPGAAARLAADLGPGIALALLFVSPSADFAATMAAAARAFGTTPVLGCTTAGEIAGGYVEDRIVAVGFPASDFAAETIAIPDLDRIEPGALIDRMIRARQALAAGRPGFAHEFAYLMVDGSTLREDALMAVVGHGLGPVPLFGGSAGDGARFGQSYLAQGGTVRTNAAFLTFLRTRCPVKVFSFDHLDAGPGQMVVTGADPARRKVHEINAAPAAAEYARLLGKPAGQLDPFIFAAHPLVVKVGGRYHVRSIQRVENGTDLIFFSAIDEGVVLTLATSRDMARSLDANLAGLGDGGRVDSILACDCILRRIEAQQKQQIRDVSQVLARHNVTGFSTYGEQFGAMHVNLTMTGVAIYSPEED</sequence>
<dbReference type="InterPro" id="IPR019494">
    <property type="entry name" value="FIST_C"/>
</dbReference>
<reference evidence="3 4" key="1">
    <citation type="submission" date="2021-01" db="EMBL/GenBank/DDBJ databases">
        <title>011410 draft genome.</title>
        <authorList>
            <person name="Lang L."/>
        </authorList>
    </citation>
    <scope>NUCLEOTIDE SEQUENCE [LARGE SCALE GENOMIC DNA]</scope>
    <source>
        <strain evidence="3 4">KCTC 42845</strain>
    </source>
</reference>
<dbReference type="SMART" id="SM00897">
    <property type="entry name" value="FIST"/>
    <property type="match status" value="1"/>
</dbReference>
<name>A0ABS1S5X2_9RHOB</name>
<dbReference type="Pfam" id="PF08495">
    <property type="entry name" value="FIST"/>
    <property type="match status" value="1"/>
</dbReference>
<proteinExistence type="predicted"/>
<feature type="domain" description="FIST" evidence="1">
    <location>
        <begin position="46"/>
        <end position="245"/>
    </location>
</feature>
<dbReference type="EMBL" id="JAESHT010000009">
    <property type="protein sequence ID" value="MBL3674118.1"/>
    <property type="molecule type" value="Genomic_DNA"/>
</dbReference>
<evidence type="ECO:0000313" key="3">
    <source>
        <dbReference type="EMBL" id="MBL3674118.1"/>
    </source>
</evidence>
<evidence type="ECO:0000259" key="2">
    <source>
        <dbReference type="SMART" id="SM01204"/>
    </source>
</evidence>